<proteinExistence type="predicted"/>
<dbReference type="AlphaFoldDB" id="A0A653RKT2"/>
<reference evidence="1 2" key="1">
    <citation type="submission" date="2019-10" db="EMBL/GenBank/DDBJ databases">
        <authorList>
            <person name="Karimi E."/>
        </authorList>
    </citation>
    <scope>NUCLEOTIDE SEQUENCE [LARGE SCALE GENOMIC DNA]</scope>
    <source>
        <strain evidence="1">Bacillus sp. 348</strain>
    </source>
</reference>
<evidence type="ECO:0000313" key="2">
    <source>
        <dbReference type="Proteomes" id="UP000433089"/>
    </source>
</evidence>
<accession>A0A653RKT2</accession>
<dbReference type="Proteomes" id="UP000433089">
    <property type="component" value="Unassembled WGS sequence"/>
</dbReference>
<organism evidence="1 2">
    <name type="scientific">Bacillus altitudinis</name>
    <dbReference type="NCBI Taxonomy" id="293387"/>
    <lineage>
        <taxon>Bacteria</taxon>
        <taxon>Bacillati</taxon>
        <taxon>Bacillota</taxon>
        <taxon>Bacilli</taxon>
        <taxon>Bacillales</taxon>
        <taxon>Bacillaceae</taxon>
        <taxon>Bacillus</taxon>
    </lineage>
</organism>
<sequence>MSKFYRNILLKEVYTCIRPLTLKEAVNLAITIGKHTVLN</sequence>
<evidence type="ECO:0000313" key="1">
    <source>
        <dbReference type="EMBL" id="VXB55423.1"/>
    </source>
</evidence>
<gene>
    <name evidence="1" type="ORF">BACI348_40991</name>
</gene>
<dbReference type="EMBL" id="CABWLH010000009">
    <property type="protein sequence ID" value="VXB55423.1"/>
    <property type="molecule type" value="Genomic_DNA"/>
</dbReference>
<name>A0A653RKT2_BACAB</name>
<protein>
    <submittedName>
        <fullName evidence="1">Uncharacterized protein</fullName>
    </submittedName>
</protein>